<accession>A0ABW8C2R9</accession>
<evidence type="ECO:0000313" key="2">
    <source>
        <dbReference type="EMBL" id="MFI9100182.1"/>
    </source>
</evidence>
<sequence length="217" mass="23195">MDTSDPQPGAPLLGEPLPVELMNTVWADRDGLHDALADAADLARWLGDVAPRFEPALALDEPVAASGPSPLVPLVDRYRRLRDALRRLAAVVTEDPRPAAASAAPDLAVAVEAVNRACAYAPEWSRLVWPDGGTPSLTTASAPAHGTAAAAALSRIAEQAVQLFAGPDREALRACRAPGCVLYFVRAHPRREWCSANCGNRARVARHYQRHHTDLPA</sequence>
<dbReference type="SUPFAM" id="SSF160904">
    <property type="entry name" value="Jann2411-like"/>
    <property type="match status" value="1"/>
</dbReference>
<dbReference type="Pfam" id="PF07336">
    <property type="entry name" value="ABATE"/>
    <property type="match status" value="1"/>
</dbReference>
<gene>
    <name evidence="2" type="ORF">ACIGXA_06635</name>
</gene>
<reference evidence="2 3" key="1">
    <citation type="submission" date="2024-10" db="EMBL/GenBank/DDBJ databases">
        <title>The Natural Products Discovery Center: Release of the First 8490 Sequenced Strains for Exploring Actinobacteria Biosynthetic Diversity.</title>
        <authorList>
            <person name="Kalkreuter E."/>
            <person name="Kautsar S.A."/>
            <person name="Yang D."/>
            <person name="Bader C.D."/>
            <person name="Teijaro C.N."/>
            <person name="Fluegel L."/>
            <person name="Davis C.M."/>
            <person name="Simpson J.R."/>
            <person name="Lauterbach L."/>
            <person name="Steele A.D."/>
            <person name="Gui C."/>
            <person name="Meng S."/>
            <person name="Li G."/>
            <person name="Viehrig K."/>
            <person name="Ye F."/>
            <person name="Su P."/>
            <person name="Kiefer A.F."/>
            <person name="Nichols A."/>
            <person name="Cepeda A.J."/>
            <person name="Yan W."/>
            <person name="Fan B."/>
            <person name="Jiang Y."/>
            <person name="Adhikari A."/>
            <person name="Zheng C.-J."/>
            <person name="Schuster L."/>
            <person name="Cowan T.M."/>
            <person name="Smanski M.J."/>
            <person name="Chevrette M.G."/>
            <person name="De Carvalho L.P.S."/>
            <person name="Shen B."/>
        </authorList>
    </citation>
    <scope>NUCLEOTIDE SEQUENCE [LARGE SCALE GENOMIC DNA]</scope>
    <source>
        <strain evidence="2 3">NPDC053399</strain>
    </source>
</reference>
<dbReference type="PANTHER" id="PTHR35525">
    <property type="entry name" value="BLL6575 PROTEIN"/>
    <property type="match status" value="1"/>
</dbReference>
<dbReference type="EMBL" id="JBITYG010000002">
    <property type="protein sequence ID" value="MFI9100182.1"/>
    <property type="molecule type" value="Genomic_DNA"/>
</dbReference>
<comment type="caution">
    <text evidence="2">The sequence shown here is derived from an EMBL/GenBank/DDBJ whole genome shotgun (WGS) entry which is preliminary data.</text>
</comment>
<dbReference type="InterPro" id="IPR021005">
    <property type="entry name" value="Znf_CGNR"/>
</dbReference>
<proteinExistence type="predicted"/>
<evidence type="ECO:0000259" key="1">
    <source>
        <dbReference type="Pfam" id="PF11706"/>
    </source>
</evidence>
<name>A0ABW8C2R9_9ACTN</name>
<dbReference type="InterPro" id="IPR010852">
    <property type="entry name" value="ABATE"/>
</dbReference>
<dbReference type="PANTHER" id="PTHR35525:SF3">
    <property type="entry name" value="BLL6575 PROTEIN"/>
    <property type="match status" value="1"/>
</dbReference>
<dbReference type="RefSeq" id="WP_399645125.1">
    <property type="nucleotide sequence ID" value="NZ_JBITYG010000002.1"/>
</dbReference>
<evidence type="ECO:0000313" key="3">
    <source>
        <dbReference type="Proteomes" id="UP001614394"/>
    </source>
</evidence>
<organism evidence="2 3">
    <name type="scientific">Streptomyces fildesensis</name>
    <dbReference type="NCBI Taxonomy" id="375757"/>
    <lineage>
        <taxon>Bacteria</taxon>
        <taxon>Bacillati</taxon>
        <taxon>Actinomycetota</taxon>
        <taxon>Actinomycetes</taxon>
        <taxon>Kitasatosporales</taxon>
        <taxon>Streptomycetaceae</taxon>
        <taxon>Streptomyces</taxon>
    </lineage>
</organism>
<feature type="domain" description="Zinc finger CGNR" evidence="1">
    <location>
        <begin position="172"/>
        <end position="211"/>
    </location>
</feature>
<protein>
    <submittedName>
        <fullName evidence="2">CGNR zinc finger domain-containing protein</fullName>
    </submittedName>
</protein>
<dbReference type="Gene3D" id="1.10.3300.10">
    <property type="entry name" value="Jann2411-like domain"/>
    <property type="match status" value="1"/>
</dbReference>
<keyword evidence="3" id="KW-1185">Reference proteome</keyword>
<dbReference type="Proteomes" id="UP001614394">
    <property type="component" value="Unassembled WGS sequence"/>
</dbReference>
<dbReference type="Pfam" id="PF11706">
    <property type="entry name" value="zf-CGNR"/>
    <property type="match status" value="1"/>
</dbReference>
<dbReference type="InterPro" id="IPR023286">
    <property type="entry name" value="ABATE_dom_sf"/>
</dbReference>